<organism evidence="2 3">
    <name type="scientific">Acer saccharum</name>
    <name type="common">Sugar maple</name>
    <dbReference type="NCBI Taxonomy" id="4024"/>
    <lineage>
        <taxon>Eukaryota</taxon>
        <taxon>Viridiplantae</taxon>
        <taxon>Streptophyta</taxon>
        <taxon>Embryophyta</taxon>
        <taxon>Tracheophyta</taxon>
        <taxon>Spermatophyta</taxon>
        <taxon>Magnoliopsida</taxon>
        <taxon>eudicotyledons</taxon>
        <taxon>Gunneridae</taxon>
        <taxon>Pentapetalae</taxon>
        <taxon>rosids</taxon>
        <taxon>malvids</taxon>
        <taxon>Sapindales</taxon>
        <taxon>Sapindaceae</taxon>
        <taxon>Hippocastanoideae</taxon>
        <taxon>Acereae</taxon>
        <taxon>Acer</taxon>
    </lineage>
</organism>
<dbReference type="GO" id="GO:0045292">
    <property type="term" value="P:mRNA cis splicing, via spliceosome"/>
    <property type="evidence" value="ECO:0007669"/>
    <property type="project" value="InterPro"/>
</dbReference>
<dbReference type="Proteomes" id="UP001168877">
    <property type="component" value="Unassembled WGS sequence"/>
</dbReference>
<dbReference type="PANTHER" id="PTHR15316:SF1">
    <property type="entry name" value="SPLICING FACTOR 3A SUBUNIT 1"/>
    <property type="match status" value="1"/>
</dbReference>
<feature type="compositionally biased region" description="Pro residues" evidence="1">
    <location>
        <begin position="8"/>
        <end position="24"/>
    </location>
</feature>
<reference evidence="2" key="1">
    <citation type="journal article" date="2022" name="Plant J.">
        <title>Strategies of tolerance reflected in two North American maple genomes.</title>
        <authorList>
            <person name="McEvoy S.L."/>
            <person name="Sezen U.U."/>
            <person name="Trouern-Trend A."/>
            <person name="McMahon S.M."/>
            <person name="Schaberg P.G."/>
            <person name="Yang J."/>
            <person name="Wegrzyn J.L."/>
            <person name="Swenson N.G."/>
        </authorList>
    </citation>
    <scope>NUCLEOTIDE SEQUENCE</scope>
    <source>
        <strain evidence="2">NS2018</strain>
    </source>
</reference>
<name>A0AA39VP55_ACESA</name>
<comment type="caution">
    <text evidence="2">The sequence shown here is derived from an EMBL/GenBank/DDBJ whole genome shotgun (WGS) entry which is preliminary data.</text>
</comment>
<gene>
    <name evidence="2" type="ORF">LWI29_028444</name>
</gene>
<dbReference type="EMBL" id="JAUESC010000380">
    <property type="protein sequence ID" value="KAK0592974.1"/>
    <property type="molecule type" value="Genomic_DNA"/>
</dbReference>
<dbReference type="PANTHER" id="PTHR15316">
    <property type="entry name" value="SPLICEOSOME ASSOCIATED PROTEIN 114/SWAP SPLICING FACTOR-RELATED"/>
    <property type="match status" value="1"/>
</dbReference>
<feature type="region of interest" description="Disordered" evidence="1">
    <location>
        <begin position="94"/>
        <end position="145"/>
    </location>
</feature>
<dbReference type="GO" id="GO:0000381">
    <property type="term" value="P:regulation of alternative mRNA splicing, via spliceosome"/>
    <property type="evidence" value="ECO:0007669"/>
    <property type="project" value="TreeGrafter"/>
</dbReference>
<accession>A0AA39VP55</accession>
<feature type="compositionally biased region" description="Low complexity" evidence="1">
    <location>
        <begin position="94"/>
        <end position="110"/>
    </location>
</feature>
<dbReference type="GO" id="GO:0071004">
    <property type="term" value="C:U2-type prespliceosome"/>
    <property type="evidence" value="ECO:0007669"/>
    <property type="project" value="TreeGrafter"/>
</dbReference>
<feature type="compositionally biased region" description="Polar residues" evidence="1">
    <location>
        <begin position="43"/>
        <end position="52"/>
    </location>
</feature>
<proteinExistence type="predicted"/>
<dbReference type="GO" id="GO:0005686">
    <property type="term" value="C:U2 snRNP"/>
    <property type="evidence" value="ECO:0007669"/>
    <property type="project" value="TreeGrafter"/>
</dbReference>
<dbReference type="GO" id="GO:0071013">
    <property type="term" value="C:catalytic step 2 spliceosome"/>
    <property type="evidence" value="ECO:0007669"/>
    <property type="project" value="TreeGrafter"/>
</dbReference>
<sequence>MLGALPILPLPAPPPDGDLGPLPPSQVTEQQKEEIPVSEEQSKANSTPASVATHTTTIGIIHPTPDIRNIILLTKLPNPYHAYYQHRLTEFRAQNQSSSQLSPSQLADSDVPMLTPSAPATDGNEAAEKPDPTPQFKPSLRKVLEPPEAEQYTVRLPEELQEKNWTLLSLQPSLLLEMENHS</sequence>
<evidence type="ECO:0000313" key="3">
    <source>
        <dbReference type="Proteomes" id="UP001168877"/>
    </source>
</evidence>
<feature type="region of interest" description="Disordered" evidence="1">
    <location>
        <begin position="1"/>
        <end position="52"/>
    </location>
</feature>
<evidence type="ECO:0000313" key="2">
    <source>
        <dbReference type="EMBL" id="KAK0592974.1"/>
    </source>
</evidence>
<keyword evidence="3" id="KW-1185">Reference proteome</keyword>
<dbReference type="InterPro" id="IPR045146">
    <property type="entry name" value="SF3A1"/>
</dbReference>
<dbReference type="GO" id="GO:0003723">
    <property type="term" value="F:RNA binding"/>
    <property type="evidence" value="ECO:0007669"/>
    <property type="project" value="InterPro"/>
</dbReference>
<dbReference type="AlphaFoldDB" id="A0AA39VP55"/>
<reference evidence="2" key="2">
    <citation type="submission" date="2023-06" db="EMBL/GenBank/DDBJ databases">
        <authorList>
            <person name="Swenson N.G."/>
            <person name="Wegrzyn J.L."/>
            <person name="Mcevoy S.L."/>
        </authorList>
    </citation>
    <scope>NUCLEOTIDE SEQUENCE</scope>
    <source>
        <strain evidence="2">NS2018</strain>
        <tissue evidence="2">Leaf</tissue>
    </source>
</reference>
<evidence type="ECO:0000256" key="1">
    <source>
        <dbReference type="SAM" id="MobiDB-lite"/>
    </source>
</evidence>
<protein>
    <submittedName>
        <fullName evidence="2">Uncharacterized protein</fullName>
    </submittedName>
</protein>